<reference evidence="1 2" key="1">
    <citation type="journal article" date="2021" name="Int. J. Syst. Evol. Microbiol.">
        <title>Bradyrhizobium septentrionale sp. nov. (sv. septentrionale) and Bradyrhizobium quebecense sp. nov. (sv. septentrionale) associated with legumes native to Canada possess rearranged symbiosis genes and numerous insertion sequences.</title>
        <authorList>
            <person name="Bromfield E.S.P."/>
            <person name="Cloutier S."/>
        </authorList>
    </citation>
    <scope>NUCLEOTIDE SEQUENCE [LARGE SCALE GENOMIC DNA]</scope>
    <source>
        <strain evidence="1 2">12S5</strain>
    </source>
</reference>
<accession>A0ACD3VG24</accession>
<evidence type="ECO:0000313" key="1">
    <source>
        <dbReference type="EMBL" id="UGY05346.1"/>
    </source>
</evidence>
<keyword evidence="2" id="KW-1185">Reference proteome</keyword>
<protein>
    <submittedName>
        <fullName evidence="1">GDSL-type esterase/lipase family protein</fullName>
    </submittedName>
</protein>
<dbReference type="EMBL" id="CP088282">
    <property type="protein sequence ID" value="UGY05346.1"/>
    <property type="molecule type" value="Genomic_DNA"/>
</dbReference>
<proteinExistence type="predicted"/>
<evidence type="ECO:0000313" key="2">
    <source>
        <dbReference type="Proteomes" id="UP000692816"/>
    </source>
</evidence>
<name>A0ACD3VG24_9BRAD</name>
<organism evidence="1 2">
    <name type="scientific">Bradyrhizobium quebecense</name>
    <dbReference type="NCBI Taxonomy" id="2748629"/>
    <lineage>
        <taxon>Bacteria</taxon>
        <taxon>Pseudomonadati</taxon>
        <taxon>Pseudomonadota</taxon>
        <taxon>Alphaproteobacteria</taxon>
        <taxon>Hyphomicrobiales</taxon>
        <taxon>Nitrobacteraceae</taxon>
        <taxon>Bradyrhizobium</taxon>
    </lineage>
</organism>
<sequence>MTPFRKFSVAMALCILATVCAAFTKPVHIVAVGASNTQGWYVGKQGAYPAKLEVLLKGKGVNANVVNAGVPFDTTAGMLKRIDSDVPRGTDIVILQPGGNDRRFLVTKEQRAANIAAMERRLRDRAIKVIVYDEEIPPQYYAFDFIHLTAAGHAFIASKLLPRVLATIDRRAIAASPQAR</sequence>
<dbReference type="Proteomes" id="UP000692816">
    <property type="component" value="Chromosome"/>
</dbReference>
<gene>
    <name evidence="1" type="ORF">J4P68_0011665</name>
</gene>